<keyword evidence="10" id="KW-0804">Transcription</keyword>
<evidence type="ECO:0000256" key="11">
    <source>
        <dbReference type="ARBA" id="ARBA00023204"/>
    </source>
</evidence>
<dbReference type="SUPFAM" id="SSF57884">
    <property type="entry name" value="Ada DNA repair protein, N-terminal domain (N-Ada 10)"/>
    <property type="match status" value="1"/>
</dbReference>
<gene>
    <name evidence="13" type="ORF">CWO92_19015</name>
</gene>
<dbReference type="GO" id="GO:0006281">
    <property type="term" value="P:DNA repair"/>
    <property type="evidence" value="ECO:0007669"/>
    <property type="project" value="UniProtKB-KW"/>
</dbReference>
<keyword evidence="3" id="KW-0808">Transferase</keyword>
<evidence type="ECO:0000256" key="1">
    <source>
        <dbReference type="ARBA" id="ARBA00001947"/>
    </source>
</evidence>
<dbReference type="PRINTS" id="PR00032">
    <property type="entry name" value="HTHARAC"/>
</dbReference>
<dbReference type="InterPro" id="IPR018060">
    <property type="entry name" value="HTH_AraC"/>
</dbReference>
<dbReference type="PANTHER" id="PTHR43280:SF28">
    <property type="entry name" value="HTH-TYPE TRANSCRIPTIONAL ACTIVATOR RHAS"/>
    <property type="match status" value="1"/>
</dbReference>
<dbReference type="RefSeq" id="WP_101355797.1">
    <property type="nucleotide sequence ID" value="NZ_PIQO01000018.1"/>
</dbReference>
<dbReference type="Gene3D" id="1.10.10.60">
    <property type="entry name" value="Homeodomain-like"/>
    <property type="match status" value="2"/>
</dbReference>
<dbReference type="InterPro" id="IPR009057">
    <property type="entry name" value="Homeodomain-like_sf"/>
</dbReference>
<evidence type="ECO:0000256" key="6">
    <source>
        <dbReference type="ARBA" id="ARBA00022833"/>
    </source>
</evidence>
<sequence>MLIFDQNIPSEYWNAIITNDESYDGLFFYGVMTTNIYCRPSCKSKEPRMKNVVIFHNQDDAVHHQFRPCKRCRPDLLIHPNEEILNELVEWIDHHYHESITLEKLASISNISPFHLQRIFTLSKKMSPLNYINKVRLENATSFLINTDKSITVIGMEVGFSNPSYFSTFFKRETGYTPVMFRKKYKTKS</sequence>
<protein>
    <submittedName>
        <fullName evidence="13">AraC family transcriptional regulator</fullName>
    </submittedName>
</protein>
<dbReference type="SUPFAM" id="SSF46689">
    <property type="entry name" value="Homeodomain-like"/>
    <property type="match status" value="2"/>
</dbReference>
<evidence type="ECO:0000313" key="13">
    <source>
        <dbReference type="EMBL" id="PKR83456.1"/>
    </source>
</evidence>
<keyword evidence="8" id="KW-0238">DNA-binding</keyword>
<dbReference type="InterPro" id="IPR020449">
    <property type="entry name" value="Tscrpt_reg_AraC-type_HTH"/>
</dbReference>
<evidence type="ECO:0000313" key="14">
    <source>
        <dbReference type="Proteomes" id="UP000233440"/>
    </source>
</evidence>
<dbReference type="EMBL" id="PIQO01000018">
    <property type="protein sequence ID" value="PKR83456.1"/>
    <property type="molecule type" value="Genomic_DNA"/>
</dbReference>
<dbReference type="OrthoDB" id="9802228at2"/>
<keyword evidence="11" id="KW-0234">DNA repair</keyword>
<dbReference type="GO" id="GO:0003700">
    <property type="term" value="F:DNA-binding transcription factor activity"/>
    <property type="evidence" value="ECO:0007669"/>
    <property type="project" value="InterPro"/>
</dbReference>
<accession>A0A2N3LFR0</accession>
<evidence type="ECO:0000256" key="8">
    <source>
        <dbReference type="ARBA" id="ARBA00023125"/>
    </source>
</evidence>
<keyword evidence="7" id="KW-0805">Transcription regulation</keyword>
<keyword evidence="2" id="KW-0489">Methyltransferase</keyword>
<dbReference type="InterPro" id="IPR016220">
    <property type="entry name" value="Me-P-triester_DNA_alkyl-Trfase"/>
</dbReference>
<dbReference type="Pfam" id="PF12833">
    <property type="entry name" value="HTH_18"/>
    <property type="match status" value="1"/>
</dbReference>
<dbReference type="InterPro" id="IPR035451">
    <property type="entry name" value="Ada-like_dom_sf"/>
</dbReference>
<comment type="caution">
    <text evidence="13">The sequence shown here is derived from an EMBL/GenBank/DDBJ whole genome shotgun (WGS) entry which is preliminary data.</text>
</comment>
<keyword evidence="5" id="KW-0227">DNA damage</keyword>
<dbReference type="PROSITE" id="PS01124">
    <property type="entry name" value="HTH_ARAC_FAMILY_2"/>
    <property type="match status" value="1"/>
</dbReference>
<evidence type="ECO:0000256" key="5">
    <source>
        <dbReference type="ARBA" id="ARBA00022763"/>
    </source>
</evidence>
<dbReference type="PANTHER" id="PTHR43280">
    <property type="entry name" value="ARAC-FAMILY TRANSCRIPTIONAL REGULATOR"/>
    <property type="match status" value="1"/>
</dbReference>
<dbReference type="Proteomes" id="UP000233440">
    <property type="component" value="Unassembled WGS sequence"/>
</dbReference>
<dbReference type="SMART" id="SM00342">
    <property type="entry name" value="HTH_ARAC"/>
    <property type="match status" value="1"/>
</dbReference>
<evidence type="ECO:0000256" key="4">
    <source>
        <dbReference type="ARBA" id="ARBA00022723"/>
    </source>
</evidence>
<name>A0A2N3LFR0_9BACI</name>
<organism evidence="13 14">
    <name type="scientific">Heyndrickxia camelliae</name>
    <dbReference type="NCBI Taxonomy" id="1707093"/>
    <lineage>
        <taxon>Bacteria</taxon>
        <taxon>Bacillati</taxon>
        <taxon>Bacillota</taxon>
        <taxon>Bacilli</taxon>
        <taxon>Bacillales</taxon>
        <taxon>Bacillaceae</taxon>
        <taxon>Heyndrickxia</taxon>
    </lineage>
</organism>
<evidence type="ECO:0000256" key="7">
    <source>
        <dbReference type="ARBA" id="ARBA00023015"/>
    </source>
</evidence>
<evidence type="ECO:0000259" key="12">
    <source>
        <dbReference type="PROSITE" id="PS01124"/>
    </source>
</evidence>
<keyword evidence="9" id="KW-0010">Activator</keyword>
<feature type="domain" description="HTH araC/xylS-type" evidence="12">
    <location>
        <begin position="86"/>
        <end position="184"/>
    </location>
</feature>
<dbReference type="AlphaFoldDB" id="A0A2N3LFR0"/>
<dbReference type="InterPro" id="IPR018062">
    <property type="entry name" value="HTH_AraC-typ_CS"/>
</dbReference>
<dbReference type="GO" id="GO:0008270">
    <property type="term" value="F:zinc ion binding"/>
    <property type="evidence" value="ECO:0007669"/>
    <property type="project" value="InterPro"/>
</dbReference>
<dbReference type="PIRSF" id="PIRSF000408">
    <property type="entry name" value="Alkyltransferas_AdaA"/>
    <property type="match status" value="1"/>
</dbReference>
<evidence type="ECO:0000256" key="9">
    <source>
        <dbReference type="ARBA" id="ARBA00023159"/>
    </source>
</evidence>
<evidence type="ECO:0000256" key="3">
    <source>
        <dbReference type="ARBA" id="ARBA00022679"/>
    </source>
</evidence>
<evidence type="ECO:0000256" key="2">
    <source>
        <dbReference type="ARBA" id="ARBA00022603"/>
    </source>
</evidence>
<dbReference type="GO" id="GO:0008168">
    <property type="term" value="F:methyltransferase activity"/>
    <property type="evidence" value="ECO:0007669"/>
    <property type="project" value="UniProtKB-KW"/>
</dbReference>
<dbReference type="PROSITE" id="PS00041">
    <property type="entry name" value="HTH_ARAC_FAMILY_1"/>
    <property type="match status" value="1"/>
</dbReference>
<dbReference type="InterPro" id="IPR004026">
    <property type="entry name" value="Ada_DNA_repair_Zn-bd"/>
</dbReference>
<proteinExistence type="predicted"/>
<dbReference type="GO" id="GO:0032259">
    <property type="term" value="P:methylation"/>
    <property type="evidence" value="ECO:0007669"/>
    <property type="project" value="UniProtKB-KW"/>
</dbReference>
<keyword evidence="14" id="KW-1185">Reference proteome</keyword>
<comment type="cofactor">
    <cofactor evidence="1">
        <name>Zn(2+)</name>
        <dbReference type="ChEBI" id="CHEBI:29105"/>
    </cofactor>
</comment>
<dbReference type="Pfam" id="PF02805">
    <property type="entry name" value="Ada_Zn_binding"/>
    <property type="match status" value="1"/>
</dbReference>
<keyword evidence="4" id="KW-0479">Metal-binding</keyword>
<evidence type="ECO:0000256" key="10">
    <source>
        <dbReference type="ARBA" id="ARBA00023163"/>
    </source>
</evidence>
<reference evidence="13 14" key="1">
    <citation type="submission" date="2017-11" db="EMBL/GenBank/DDBJ databases">
        <title>Bacillus camelliae sp. nov., isolated from pu'er tea.</title>
        <authorList>
            <person name="Niu L."/>
        </authorList>
    </citation>
    <scope>NUCLEOTIDE SEQUENCE [LARGE SCALE GENOMIC DNA]</scope>
    <source>
        <strain evidence="13 14">7578-1</strain>
    </source>
</reference>
<dbReference type="Gene3D" id="3.40.10.10">
    <property type="entry name" value="DNA Methylphosphotriester Repair Domain"/>
    <property type="match status" value="1"/>
</dbReference>
<dbReference type="GO" id="GO:0043565">
    <property type="term" value="F:sequence-specific DNA binding"/>
    <property type="evidence" value="ECO:0007669"/>
    <property type="project" value="InterPro"/>
</dbReference>
<keyword evidence="6" id="KW-0862">Zinc</keyword>